<proteinExistence type="predicted"/>
<accession>A0A5J5AQR3</accession>
<sequence length="122" mass="13764">MRTWRLFEIRSPAKAYMHGISFDLTHALIIETLGIPKKYQLGFPYAVSAAPRETDLARALCLNSLSAMATNLRSLLFDDDDGDDDDDDDDDGDDDDDDDGEFTIYASLLECLSNLVMRIFLY</sequence>
<evidence type="ECO:0000313" key="3">
    <source>
        <dbReference type="Proteomes" id="UP000325577"/>
    </source>
</evidence>
<protein>
    <submittedName>
        <fullName evidence="2">Uncharacterized protein</fullName>
    </submittedName>
</protein>
<reference evidence="2 3" key="1">
    <citation type="submission" date="2019-09" db="EMBL/GenBank/DDBJ databases">
        <title>A chromosome-level genome assembly of the Chinese tupelo Nyssa sinensis.</title>
        <authorList>
            <person name="Yang X."/>
            <person name="Kang M."/>
            <person name="Yang Y."/>
            <person name="Xiong H."/>
            <person name="Wang M."/>
            <person name="Zhang Z."/>
            <person name="Wang Z."/>
            <person name="Wu H."/>
            <person name="Ma T."/>
            <person name="Liu J."/>
            <person name="Xi Z."/>
        </authorList>
    </citation>
    <scope>NUCLEOTIDE SEQUENCE [LARGE SCALE GENOMIC DNA]</scope>
    <source>
        <strain evidence="2">J267</strain>
        <tissue evidence="2">Leaf</tissue>
    </source>
</reference>
<dbReference type="AlphaFoldDB" id="A0A5J5AQR3"/>
<dbReference type="SUPFAM" id="SSF48371">
    <property type="entry name" value="ARM repeat"/>
    <property type="match status" value="1"/>
</dbReference>
<dbReference type="Proteomes" id="UP000325577">
    <property type="component" value="Linkage Group LG2"/>
</dbReference>
<feature type="region of interest" description="Disordered" evidence="1">
    <location>
        <begin position="77"/>
        <end position="99"/>
    </location>
</feature>
<evidence type="ECO:0000313" key="2">
    <source>
        <dbReference type="EMBL" id="KAA8531371.1"/>
    </source>
</evidence>
<name>A0A5J5AQR3_9ASTE</name>
<evidence type="ECO:0000256" key="1">
    <source>
        <dbReference type="SAM" id="MobiDB-lite"/>
    </source>
</evidence>
<dbReference type="EMBL" id="CM018043">
    <property type="protein sequence ID" value="KAA8531371.1"/>
    <property type="molecule type" value="Genomic_DNA"/>
</dbReference>
<gene>
    <name evidence="2" type="ORF">F0562_006080</name>
</gene>
<organism evidence="2 3">
    <name type="scientific">Nyssa sinensis</name>
    <dbReference type="NCBI Taxonomy" id="561372"/>
    <lineage>
        <taxon>Eukaryota</taxon>
        <taxon>Viridiplantae</taxon>
        <taxon>Streptophyta</taxon>
        <taxon>Embryophyta</taxon>
        <taxon>Tracheophyta</taxon>
        <taxon>Spermatophyta</taxon>
        <taxon>Magnoliopsida</taxon>
        <taxon>eudicotyledons</taxon>
        <taxon>Gunneridae</taxon>
        <taxon>Pentapetalae</taxon>
        <taxon>asterids</taxon>
        <taxon>Cornales</taxon>
        <taxon>Nyssaceae</taxon>
        <taxon>Nyssa</taxon>
    </lineage>
</organism>
<keyword evidence="3" id="KW-1185">Reference proteome</keyword>
<dbReference type="InterPro" id="IPR016024">
    <property type="entry name" value="ARM-type_fold"/>
</dbReference>